<name>A0A1R3JG93_COCAP</name>
<evidence type="ECO:0000313" key="2">
    <source>
        <dbReference type="EMBL" id="OMO93853.1"/>
    </source>
</evidence>
<dbReference type="PROSITE" id="PS51257">
    <property type="entry name" value="PROKAR_LIPOPROTEIN"/>
    <property type="match status" value="1"/>
</dbReference>
<sequence>MTRKYNMIVRQISTPLCAWCLVVAMVAVGC</sequence>
<evidence type="ECO:0000256" key="1">
    <source>
        <dbReference type="SAM" id="Phobius"/>
    </source>
</evidence>
<keyword evidence="1" id="KW-0812">Transmembrane</keyword>
<gene>
    <name evidence="2" type="ORF">CCACVL1_06323</name>
</gene>
<protein>
    <submittedName>
        <fullName evidence="2">Uncharacterized protein</fullName>
    </submittedName>
</protein>
<keyword evidence="1" id="KW-1133">Transmembrane helix</keyword>
<keyword evidence="1" id="KW-0472">Membrane</keyword>
<comment type="caution">
    <text evidence="2">The sequence shown here is derived from an EMBL/GenBank/DDBJ whole genome shotgun (WGS) entry which is preliminary data.</text>
</comment>
<accession>A0A1R3JG93</accession>
<evidence type="ECO:0000313" key="3">
    <source>
        <dbReference type="Proteomes" id="UP000188268"/>
    </source>
</evidence>
<organism evidence="2 3">
    <name type="scientific">Corchorus capsularis</name>
    <name type="common">Jute</name>
    <dbReference type="NCBI Taxonomy" id="210143"/>
    <lineage>
        <taxon>Eukaryota</taxon>
        <taxon>Viridiplantae</taxon>
        <taxon>Streptophyta</taxon>
        <taxon>Embryophyta</taxon>
        <taxon>Tracheophyta</taxon>
        <taxon>Spermatophyta</taxon>
        <taxon>Magnoliopsida</taxon>
        <taxon>eudicotyledons</taxon>
        <taxon>Gunneridae</taxon>
        <taxon>Pentapetalae</taxon>
        <taxon>rosids</taxon>
        <taxon>malvids</taxon>
        <taxon>Malvales</taxon>
        <taxon>Malvaceae</taxon>
        <taxon>Grewioideae</taxon>
        <taxon>Apeibeae</taxon>
        <taxon>Corchorus</taxon>
    </lineage>
</organism>
<reference evidence="2 3" key="1">
    <citation type="submission" date="2013-09" db="EMBL/GenBank/DDBJ databases">
        <title>Corchorus capsularis genome sequencing.</title>
        <authorList>
            <person name="Alam M."/>
            <person name="Haque M.S."/>
            <person name="Islam M.S."/>
            <person name="Emdad E.M."/>
            <person name="Islam M.M."/>
            <person name="Ahmed B."/>
            <person name="Halim A."/>
            <person name="Hossen Q.M.M."/>
            <person name="Hossain M.Z."/>
            <person name="Ahmed R."/>
            <person name="Khan M.M."/>
            <person name="Islam R."/>
            <person name="Rashid M.M."/>
            <person name="Khan S.A."/>
            <person name="Rahman M.S."/>
            <person name="Alam M."/>
        </authorList>
    </citation>
    <scope>NUCLEOTIDE SEQUENCE [LARGE SCALE GENOMIC DNA]</scope>
    <source>
        <strain evidence="3">cv. CVL-1</strain>
        <tissue evidence="2">Whole seedling</tissue>
    </source>
</reference>
<dbReference type="AlphaFoldDB" id="A0A1R3JG93"/>
<dbReference type="Gramene" id="OMO93853">
    <property type="protein sequence ID" value="OMO93853"/>
    <property type="gene ID" value="CCACVL1_06323"/>
</dbReference>
<dbReference type="EMBL" id="AWWV01008027">
    <property type="protein sequence ID" value="OMO93853.1"/>
    <property type="molecule type" value="Genomic_DNA"/>
</dbReference>
<proteinExistence type="predicted"/>
<keyword evidence="3" id="KW-1185">Reference proteome</keyword>
<dbReference type="Proteomes" id="UP000188268">
    <property type="component" value="Unassembled WGS sequence"/>
</dbReference>
<feature type="transmembrane region" description="Helical" evidence="1">
    <location>
        <begin position="12"/>
        <end position="29"/>
    </location>
</feature>